<evidence type="ECO:0000256" key="8">
    <source>
        <dbReference type="ARBA" id="ARBA00022741"/>
    </source>
</evidence>
<evidence type="ECO:0000256" key="12">
    <source>
        <dbReference type="ARBA" id="ARBA00048679"/>
    </source>
</evidence>
<keyword evidence="8" id="KW-0547">Nucleotide-binding</keyword>
<dbReference type="Proteomes" id="UP000261500">
    <property type="component" value="Unplaced"/>
</dbReference>
<keyword evidence="5" id="KW-0723">Serine/threonine-protein kinase</keyword>
<evidence type="ECO:0000256" key="6">
    <source>
        <dbReference type="ARBA" id="ARBA00022553"/>
    </source>
</evidence>
<dbReference type="AlphaFoldDB" id="A0A3B3UEJ3"/>
<dbReference type="PANTHER" id="PTHR24356:SF150">
    <property type="entry name" value="MICROTUBULE-ASSOCIATED SERINE_THREONINE-PROTEIN KINASE 1"/>
    <property type="match status" value="1"/>
</dbReference>
<reference evidence="16" key="2">
    <citation type="submission" date="2025-09" db="UniProtKB">
        <authorList>
            <consortium name="Ensembl"/>
        </authorList>
    </citation>
    <scope>IDENTIFICATION</scope>
</reference>
<dbReference type="InterPro" id="IPR015022">
    <property type="entry name" value="MAST_pre-PK_dom"/>
</dbReference>
<evidence type="ECO:0000256" key="3">
    <source>
        <dbReference type="ARBA" id="ARBA00012513"/>
    </source>
</evidence>
<dbReference type="InterPro" id="IPR000961">
    <property type="entry name" value="AGC-kinase_C"/>
</dbReference>
<keyword evidence="6" id="KW-0597">Phosphoprotein</keyword>
<keyword evidence="7" id="KW-0808">Transferase</keyword>
<dbReference type="SUPFAM" id="SSF140482">
    <property type="entry name" value="MAST3 pre-PK domain-like"/>
    <property type="match status" value="1"/>
</dbReference>
<dbReference type="PROSITE" id="PS51285">
    <property type="entry name" value="AGC_KINASE_CTER"/>
    <property type="match status" value="1"/>
</dbReference>
<proteinExistence type="inferred from homology"/>
<dbReference type="Ensembl" id="ENSPLAT00000018331.1">
    <property type="protein sequence ID" value="ENSPLAP00000011049.1"/>
    <property type="gene ID" value="ENSPLAG00000014153.1"/>
</dbReference>
<dbReference type="GO" id="GO:0035556">
    <property type="term" value="P:intracellular signal transduction"/>
    <property type="evidence" value="ECO:0007669"/>
    <property type="project" value="TreeGrafter"/>
</dbReference>
<dbReference type="CDD" id="cd05609">
    <property type="entry name" value="STKc_MAST"/>
    <property type="match status" value="1"/>
</dbReference>
<evidence type="ECO:0000256" key="11">
    <source>
        <dbReference type="ARBA" id="ARBA00047899"/>
    </source>
</evidence>
<keyword evidence="17" id="KW-1185">Reference proteome</keyword>
<feature type="region of interest" description="Disordered" evidence="13">
    <location>
        <begin position="654"/>
        <end position="684"/>
    </location>
</feature>
<dbReference type="InterPro" id="IPR050236">
    <property type="entry name" value="Ser_Thr_kinase_AGC"/>
</dbReference>
<evidence type="ECO:0000256" key="5">
    <source>
        <dbReference type="ARBA" id="ARBA00022527"/>
    </source>
</evidence>
<keyword evidence="10" id="KW-0067">ATP-binding</keyword>
<evidence type="ECO:0000256" key="9">
    <source>
        <dbReference type="ARBA" id="ARBA00022777"/>
    </source>
</evidence>
<evidence type="ECO:0000256" key="1">
    <source>
        <dbReference type="ARBA" id="ARBA00004496"/>
    </source>
</evidence>
<dbReference type="STRING" id="48699.ENSPLAP00000011049"/>
<evidence type="ECO:0000256" key="4">
    <source>
        <dbReference type="ARBA" id="ARBA00022490"/>
    </source>
</evidence>
<evidence type="ECO:0000313" key="16">
    <source>
        <dbReference type="Ensembl" id="ENSPLAP00000011049.1"/>
    </source>
</evidence>
<dbReference type="GO" id="GO:0007010">
    <property type="term" value="P:cytoskeleton organization"/>
    <property type="evidence" value="ECO:0007669"/>
    <property type="project" value="TreeGrafter"/>
</dbReference>
<protein>
    <recommendedName>
        <fullName evidence="3">non-specific serine/threonine protein kinase</fullName>
        <ecNumber evidence="3">2.7.11.1</ecNumber>
    </recommendedName>
</protein>
<dbReference type="GO" id="GO:0005524">
    <property type="term" value="F:ATP binding"/>
    <property type="evidence" value="ECO:0007669"/>
    <property type="project" value="UniProtKB-KW"/>
</dbReference>
<feature type="domain" description="Protein kinase" evidence="14">
    <location>
        <begin position="112"/>
        <end position="410"/>
    </location>
</feature>
<evidence type="ECO:0000256" key="7">
    <source>
        <dbReference type="ARBA" id="ARBA00022679"/>
    </source>
</evidence>
<dbReference type="SMART" id="SM00220">
    <property type="entry name" value="S_TKc"/>
    <property type="match status" value="1"/>
</dbReference>
<evidence type="ECO:0000256" key="13">
    <source>
        <dbReference type="SAM" id="MobiDB-lite"/>
    </source>
</evidence>
<dbReference type="GO" id="GO:0005737">
    <property type="term" value="C:cytoplasm"/>
    <property type="evidence" value="ECO:0007669"/>
    <property type="project" value="UniProtKB-SubCell"/>
</dbReference>
<dbReference type="Pfam" id="PF08926">
    <property type="entry name" value="DUF1908"/>
    <property type="match status" value="1"/>
</dbReference>
<dbReference type="GO" id="GO:0000287">
    <property type="term" value="F:magnesium ion binding"/>
    <property type="evidence" value="ECO:0007669"/>
    <property type="project" value="InterPro"/>
</dbReference>
<evidence type="ECO:0000259" key="14">
    <source>
        <dbReference type="PROSITE" id="PS50011"/>
    </source>
</evidence>
<dbReference type="PROSITE" id="PS50011">
    <property type="entry name" value="PROTEIN_KINASE_DOM"/>
    <property type="match status" value="1"/>
</dbReference>
<dbReference type="InterPro" id="IPR000719">
    <property type="entry name" value="Prot_kinase_dom"/>
</dbReference>
<feature type="domain" description="AGC-kinase C-terminal" evidence="15">
    <location>
        <begin position="411"/>
        <end position="479"/>
    </location>
</feature>
<comment type="subcellular location">
    <subcellularLocation>
        <location evidence="1">Cytoplasm</location>
    </subcellularLocation>
</comment>
<dbReference type="FunFam" id="1.10.510.10:FF:000012">
    <property type="entry name" value="microtubule-associated serine/threonine-protein kinase 2 isoform X1"/>
    <property type="match status" value="1"/>
</dbReference>
<keyword evidence="9" id="KW-0418">Kinase</keyword>
<name>A0A3B3UEJ3_9TELE</name>
<dbReference type="Pfam" id="PF00069">
    <property type="entry name" value="Pkinase"/>
    <property type="match status" value="1"/>
</dbReference>
<accession>A0A3B3UEJ3</accession>
<dbReference type="InterPro" id="IPR011009">
    <property type="entry name" value="Kinase-like_dom_sf"/>
</dbReference>
<comment type="similarity">
    <text evidence="2">Belongs to the protein kinase superfamily. AGC Ser/Thr protein kinase family.</text>
</comment>
<dbReference type="InterPro" id="IPR037711">
    <property type="entry name" value="MAST"/>
</dbReference>
<evidence type="ECO:0000256" key="2">
    <source>
        <dbReference type="ARBA" id="ARBA00009903"/>
    </source>
</evidence>
<evidence type="ECO:0000313" key="17">
    <source>
        <dbReference type="Proteomes" id="UP000261500"/>
    </source>
</evidence>
<dbReference type="EC" id="2.7.11.1" evidence="3"/>
<dbReference type="PROSITE" id="PS00108">
    <property type="entry name" value="PROTEIN_KINASE_ST"/>
    <property type="match status" value="1"/>
</dbReference>
<comment type="catalytic activity">
    <reaction evidence="12">
        <text>L-seryl-[protein] + ATP = O-phospho-L-seryl-[protein] + ADP + H(+)</text>
        <dbReference type="Rhea" id="RHEA:17989"/>
        <dbReference type="Rhea" id="RHEA-COMP:9863"/>
        <dbReference type="Rhea" id="RHEA-COMP:11604"/>
        <dbReference type="ChEBI" id="CHEBI:15378"/>
        <dbReference type="ChEBI" id="CHEBI:29999"/>
        <dbReference type="ChEBI" id="CHEBI:30616"/>
        <dbReference type="ChEBI" id="CHEBI:83421"/>
        <dbReference type="ChEBI" id="CHEBI:456216"/>
        <dbReference type="EC" id="2.7.11.1"/>
    </reaction>
</comment>
<dbReference type="GO" id="GO:0004674">
    <property type="term" value="F:protein serine/threonine kinase activity"/>
    <property type="evidence" value="ECO:0007669"/>
    <property type="project" value="UniProtKB-KW"/>
</dbReference>
<comment type="catalytic activity">
    <reaction evidence="11">
        <text>L-threonyl-[protein] + ATP = O-phospho-L-threonyl-[protein] + ADP + H(+)</text>
        <dbReference type="Rhea" id="RHEA:46608"/>
        <dbReference type="Rhea" id="RHEA-COMP:11060"/>
        <dbReference type="Rhea" id="RHEA-COMP:11605"/>
        <dbReference type="ChEBI" id="CHEBI:15378"/>
        <dbReference type="ChEBI" id="CHEBI:30013"/>
        <dbReference type="ChEBI" id="CHEBI:30616"/>
        <dbReference type="ChEBI" id="CHEBI:61977"/>
        <dbReference type="ChEBI" id="CHEBI:456216"/>
        <dbReference type="EC" id="2.7.11.1"/>
    </reaction>
</comment>
<feature type="compositionally biased region" description="Low complexity" evidence="13">
    <location>
        <begin position="666"/>
        <end position="684"/>
    </location>
</feature>
<keyword evidence="4" id="KW-0963">Cytoplasm</keyword>
<dbReference type="SUPFAM" id="SSF56112">
    <property type="entry name" value="Protein kinase-like (PK-like)"/>
    <property type="match status" value="1"/>
</dbReference>
<dbReference type="GeneTree" id="ENSGT00940000157700"/>
<reference evidence="16" key="1">
    <citation type="submission" date="2025-08" db="UniProtKB">
        <authorList>
            <consortium name="Ensembl"/>
        </authorList>
    </citation>
    <scope>IDENTIFICATION</scope>
</reference>
<organism evidence="16 17">
    <name type="scientific">Poecilia latipinna</name>
    <name type="common">sailfin molly</name>
    <dbReference type="NCBI Taxonomy" id="48699"/>
    <lineage>
        <taxon>Eukaryota</taxon>
        <taxon>Metazoa</taxon>
        <taxon>Chordata</taxon>
        <taxon>Craniata</taxon>
        <taxon>Vertebrata</taxon>
        <taxon>Euteleostomi</taxon>
        <taxon>Actinopterygii</taxon>
        <taxon>Neopterygii</taxon>
        <taxon>Teleostei</taxon>
        <taxon>Neoteleostei</taxon>
        <taxon>Acanthomorphata</taxon>
        <taxon>Ovalentaria</taxon>
        <taxon>Atherinomorphae</taxon>
        <taxon>Cyprinodontiformes</taxon>
        <taxon>Poeciliidae</taxon>
        <taxon>Poeciliinae</taxon>
        <taxon>Poecilia</taxon>
    </lineage>
</organism>
<evidence type="ECO:0000259" key="15">
    <source>
        <dbReference type="PROSITE" id="PS51285"/>
    </source>
</evidence>
<dbReference type="InterPro" id="IPR008271">
    <property type="entry name" value="Ser/Thr_kinase_AS"/>
</dbReference>
<dbReference type="PANTHER" id="PTHR24356">
    <property type="entry name" value="SERINE/THREONINE-PROTEIN KINASE"/>
    <property type="match status" value="1"/>
</dbReference>
<dbReference type="Gene3D" id="3.30.200.20">
    <property type="entry name" value="Phosphorylase Kinase, domain 1"/>
    <property type="match status" value="1"/>
</dbReference>
<evidence type="ECO:0000256" key="10">
    <source>
        <dbReference type="ARBA" id="ARBA00022840"/>
    </source>
</evidence>
<sequence length="738" mass="83598">FEVFFPSSSPGRSSSCYDNEIVMMNHVYKERFPKAFKRSESSEVAFVTELVKKLLIIISRPARLLECLEFNPEEFYHLLEAAEDHAKEGHLMKTDIPRYIISQLGLTRDPIEDMVNLESYDSEGPVTPETDDSTEVRPRCFLSSTEQRLLVLEDLHVCTRQRFAMKKINKQNLILRNQIQQAFVERDILTFAENPFVVSMFCSFETRRHLCMVMEYVEGGDCATLLKNIGALPVEMARMYFAETVLALEYLHNYGIVHRDLKPDNLLITSMGHIKLTDFGLSKIGLMSLTTNLYEGHIEKDTREFLDKQVCGTPEYIAPEVILRQGYGKPVDWWAMGIILYEFLVGCVPFFGDTPEELFGQVITDDIVWPDGDEALPVDAQHLISSLLQTNPLVRLGTGGAFEVKQHSFFAEVDWNSLLRQKAEFIPHLESEEDTSYFDTRSERYHHVQSYDEDDTNDDEPVEIHRFSSCSPRFSKVYSSMEHLSQLEHKPHTVTLREHKVPREDRVAKRESLGSVTLRDKSWRTNSPEMKRLSCSESFFTESDSSPPSGARRRFSALMDMSRFASPQELDAEPLGPGKQPPVKTRGHLCAVCVSSLGLPDLQGPRGATTDLVLRRVRHQQLSSEGDKRNSRPGTKVIKSASATALSVIIPAGEQHGASPLPSPMSPRSLSSNPSSRDSSPSRDFCPMVNVLHSPITIHRSGKKYGFTLRAIRVYIGDSDVYSVHHMVWVRVGSIKPT</sequence>
<dbReference type="Gene3D" id="1.10.510.10">
    <property type="entry name" value="Transferase(Phosphotransferase) domain 1"/>
    <property type="match status" value="1"/>
</dbReference>
<dbReference type="InterPro" id="IPR023142">
    <property type="entry name" value="MAST_pre-PK_dom_sf"/>
</dbReference>